<dbReference type="EMBL" id="SNZR01000013">
    <property type="protein sequence ID" value="TDR89685.1"/>
    <property type="molecule type" value="Genomic_DNA"/>
</dbReference>
<dbReference type="PANTHER" id="PTHR13504:SF33">
    <property type="entry name" value="FIC FAMILY PROTEIN"/>
    <property type="match status" value="1"/>
</dbReference>
<keyword evidence="2" id="KW-0067">ATP-binding</keyword>
<organism evidence="4 5">
    <name type="scientific">Enterovirga rhinocerotis</name>
    <dbReference type="NCBI Taxonomy" id="1339210"/>
    <lineage>
        <taxon>Bacteria</taxon>
        <taxon>Pseudomonadati</taxon>
        <taxon>Pseudomonadota</taxon>
        <taxon>Alphaproteobacteria</taxon>
        <taxon>Hyphomicrobiales</taxon>
        <taxon>Methylobacteriaceae</taxon>
        <taxon>Enterovirga</taxon>
    </lineage>
</organism>
<evidence type="ECO:0000256" key="2">
    <source>
        <dbReference type="PIRSR" id="PIRSR640198-2"/>
    </source>
</evidence>
<dbReference type="InterPro" id="IPR036388">
    <property type="entry name" value="WH-like_DNA-bd_sf"/>
</dbReference>
<evidence type="ECO:0000313" key="4">
    <source>
        <dbReference type="EMBL" id="TDR89685.1"/>
    </source>
</evidence>
<dbReference type="GO" id="GO:0005524">
    <property type="term" value="F:ATP binding"/>
    <property type="evidence" value="ECO:0007669"/>
    <property type="project" value="UniProtKB-KW"/>
</dbReference>
<gene>
    <name evidence="4" type="ORF">EV668_2520</name>
</gene>
<feature type="binding site" evidence="2">
    <location>
        <begin position="247"/>
        <end position="248"/>
    </location>
    <ligand>
        <name>ATP</name>
        <dbReference type="ChEBI" id="CHEBI:30616"/>
    </ligand>
</feature>
<feature type="domain" description="Fido" evidence="3">
    <location>
        <begin position="113"/>
        <end position="269"/>
    </location>
</feature>
<feature type="active site" evidence="1">
    <location>
        <position position="206"/>
    </location>
</feature>
<dbReference type="AlphaFoldDB" id="A0A4R7BY66"/>
<dbReference type="Pfam" id="PF02661">
    <property type="entry name" value="Fic"/>
    <property type="match status" value="1"/>
</dbReference>
<evidence type="ECO:0000259" key="3">
    <source>
        <dbReference type="PROSITE" id="PS51459"/>
    </source>
</evidence>
<dbReference type="Pfam" id="PF13776">
    <property type="entry name" value="DUF4172"/>
    <property type="match status" value="1"/>
</dbReference>
<dbReference type="SUPFAM" id="SSF140931">
    <property type="entry name" value="Fic-like"/>
    <property type="match status" value="1"/>
</dbReference>
<evidence type="ECO:0000256" key="1">
    <source>
        <dbReference type="PIRSR" id="PIRSR640198-1"/>
    </source>
</evidence>
<proteinExistence type="predicted"/>
<evidence type="ECO:0000313" key="5">
    <source>
        <dbReference type="Proteomes" id="UP000295122"/>
    </source>
</evidence>
<feature type="binding site" evidence="2">
    <location>
        <position position="255"/>
    </location>
    <ligand>
        <name>ATP</name>
        <dbReference type="ChEBI" id="CHEBI:30616"/>
    </ligand>
</feature>
<dbReference type="OrthoDB" id="9813719at2"/>
<dbReference type="PROSITE" id="PS51459">
    <property type="entry name" value="FIDO"/>
    <property type="match status" value="1"/>
</dbReference>
<feature type="binding site" evidence="2">
    <location>
        <begin position="210"/>
        <end position="217"/>
    </location>
    <ligand>
        <name>ATP</name>
        <dbReference type="ChEBI" id="CHEBI:30616"/>
    </ligand>
</feature>
<protein>
    <submittedName>
        <fullName evidence="4">Fic family protein</fullName>
    </submittedName>
</protein>
<keyword evidence="2" id="KW-0547">Nucleotide-binding</keyword>
<dbReference type="Gene3D" id="1.10.3290.10">
    <property type="entry name" value="Fido-like domain"/>
    <property type="match status" value="1"/>
</dbReference>
<dbReference type="InterPro" id="IPR003812">
    <property type="entry name" value="Fido"/>
</dbReference>
<dbReference type="RefSeq" id="WP_133770491.1">
    <property type="nucleotide sequence ID" value="NZ_SNZR01000013.1"/>
</dbReference>
<sequence length="377" mass="42231">MTWIWQQASWPSFSYDPAAMEARERAFLVRSGELVGAYRHVDAEDQETLRIDLISDEAVQTSAIEGEILDRDSVQSSLRQQFGLGAERPGVRPIERGVSRMMADLYRHFARPLDDRTLFDWHSMLLSADRSIGVVGGWRRHAEPMRVVSGPDYRPRVHFEAPPSGRVAADMELFVDWFNATAPDGATPLPALTRSAIAHLHFECIHPFEDGNGRIGRALSEKALAQCLGHPSLIALASTIERGRKAYYAALEDGNKSLEIDGWLRYFGDLVLDAQRTTIARVEFAIAKTRFYDRFRGRLNDRQEKVVARLFRAGPDGFAGGLSAENYISIARTSRASATRDLQDLVELGALVRTGERRYTRYALDVPAVGDRPSIEP</sequence>
<name>A0A4R7BY66_9HYPH</name>
<reference evidence="4 5" key="1">
    <citation type="submission" date="2019-03" db="EMBL/GenBank/DDBJ databases">
        <title>Genomic Encyclopedia of Type Strains, Phase IV (KMG-IV): sequencing the most valuable type-strain genomes for metagenomic binning, comparative biology and taxonomic classification.</title>
        <authorList>
            <person name="Goeker M."/>
        </authorList>
    </citation>
    <scope>NUCLEOTIDE SEQUENCE [LARGE SCALE GENOMIC DNA]</scope>
    <source>
        <strain evidence="4 5">DSM 25903</strain>
    </source>
</reference>
<dbReference type="PANTHER" id="PTHR13504">
    <property type="entry name" value="FIDO DOMAIN-CONTAINING PROTEIN DDB_G0283145"/>
    <property type="match status" value="1"/>
</dbReference>
<dbReference type="InterPro" id="IPR025230">
    <property type="entry name" value="DUF4172"/>
</dbReference>
<comment type="caution">
    <text evidence="4">The sequence shown here is derived from an EMBL/GenBank/DDBJ whole genome shotgun (WGS) entry which is preliminary data.</text>
</comment>
<dbReference type="InterPro" id="IPR040198">
    <property type="entry name" value="Fido_containing"/>
</dbReference>
<accession>A0A4R7BY66</accession>
<dbReference type="Proteomes" id="UP000295122">
    <property type="component" value="Unassembled WGS sequence"/>
</dbReference>
<dbReference type="Gene3D" id="1.10.10.10">
    <property type="entry name" value="Winged helix-like DNA-binding domain superfamily/Winged helix DNA-binding domain"/>
    <property type="match status" value="1"/>
</dbReference>
<dbReference type="InterPro" id="IPR036597">
    <property type="entry name" value="Fido-like_dom_sf"/>
</dbReference>
<keyword evidence="5" id="KW-1185">Reference proteome</keyword>